<dbReference type="Pfam" id="PF04828">
    <property type="entry name" value="GFA"/>
    <property type="match status" value="1"/>
</dbReference>
<name>K2JYC5_9GAMM</name>
<comment type="caution">
    <text evidence="6">The sequence shown here is derived from an EMBL/GenBank/DDBJ whole genome shotgun (WGS) entry which is preliminary data.</text>
</comment>
<dbReference type="InterPro" id="IPR006913">
    <property type="entry name" value="CENP-V/GFA"/>
</dbReference>
<evidence type="ECO:0000256" key="3">
    <source>
        <dbReference type="ARBA" id="ARBA00022833"/>
    </source>
</evidence>
<protein>
    <submittedName>
        <fullName evidence="6">ADP-ribosylglycohydrolase</fullName>
    </submittedName>
</protein>
<sequence>MLCTDTWGTLSMKGSCLCGAISYEVAALDTAILFCHCQTCRKAHAAPLVPTAGVMREHFVWLKGEGSLSSFESSPGKIRHFCMLCGTHLVAERPGKPVLILRVATLDDAPGAMPEAHIWTSHDLNWLDHEDIPTHHEWQPGR</sequence>
<dbReference type="RefSeq" id="WP_008485602.1">
    <property type="nucleotide sequence ID" value="NZ_AMRI01000021.1"/>
</dbReference>
<evidence type="ECO:0000313" key="6">
    <source>
        <dbReference type="EMBL" id="EKE70210.1"/>
    </source>
</evidence>
<dbReference type="GO" id="GO:0016846">
    <property type="term" value="F:carbon-sulfur lyase activity"/>
    <property type="evidence" value="ECO:0007669"/>
    <property type="project" value="InterPro"/>
</dbReference>
<dbReference type="InterPro" id="IPR011057">
    <property type="entry name" value="Mss4-like_sf"/>
</dbReference>
<gene>
    <name evidence="6" type="ORF">B3C1_13948</name>
</gene>
<dbReference type="STRING" id="745411.B3C1_13948"/>
<dbReference type="eggNOG" id="COG3791">
    <property type="taxonomic scope" value="Bacteria"/>
</dbReference>
<evidence type="ECO:0000259" key="5">
    <source>
        <dbReference type="PROSITE" id="PS51891"/>
    </source>
</evidence>
<evidence type="ECO:0000256" key="2">
    <source>
        <dbReference type="ARBA" id="ARBA00022723"/>
    </source>
</evidence>
<accession>K2JYC5</accession>
<evidence type="ECO:0000313" key="7">
    <source>
        <dbReference type="Proteomes" id="UP000006755"/>
    </source>
</evidence>
<dbReference type="GO" id="GO:0046872">
    <property type="term" value="F:metal ion binding"/>
    <property type="evidence" value="ECO:0007669"/>
    <property type="project" value="UniProtKB-KW"/>
</dbReference>
<keyword evidence="7" id="KW-1185">Reference proteome</keyword>
<reference evidence="6 7" key="1">
    <citation type="journal article" date="2012" name="J. Bacteriol.">
        <title>Genome Sequence of Gallaecimonas xiamenensis Type Strain 3-C-1.</title>
        <authorList>
            <person name="Lai Q."/>
            <person name="Wang L."/>
            <person name="Wang W."/>
            <person name="Shao Z."/>
        </authorList>
    </citation>
    <scope>NUCLEOTIDE SEQUENCE [LARGE SCALE GENOMIC DNA]</scope>
    <source>
        <strain evidence="6 7">3-C-1</strain>
    </source>
</reference>
<dbReference type="EMBL" id="AMRI01000021">
    <property type="protein sequence ID" value="EKE70210.1"/>
    <property type="molecule type" value="Genomic_DNA"/>
</dbReference>
<keyword evidence="3" id="KW-0862">Zinc</keyword>
<keyword evidence="6" id="KW-0378">Hydrolase</keyword>
<dbReference type="PANTHER" id="PTHR33337">
    <property type="entry name" value="GFA DOMAIN-CONTAINING PROTEIN"/>
    <property type="match status" value="1"/>
</dbReference>
<dbReference type="GO" id="GO:0016787">
    <property type="term" value="F:hydrolase activity"/>
    <property type="evidence" value="ECO:0007669"/>
    <property type="project" value="UniProtKB-KW"/>
</dbReference>
<dbReference type="PANTHER" id="PTHR33337:SF40">
    <property type="entry name" value="CENP-V_GFA DOMAIN-CONTAINING PROTEIN-RELATED"/>
    <property type="match status" value="1"/>
</dbReference>
<dbReference type="Proteomes" id="UP000006755">
    <property type="component" value="Unassembled WGS sequence"/>
</dbReference>
<keyword evidence="2" id="KW-0479">Metal-binding</keyword>
<keyword evidence="4" id="KW-0456">Lyase</keyword>
<comment type="similarity">
    <text evidence="1">Belongs to the Gfa family.</text>
</comment>
<feature type="domain" description="CENP-V/GFA" evidence="5">
    <location>
        <begin position="12"/>
        <end position="128"/>
    </location>
</feature>
<dbReference type="Gene3D" id="3.90.1590.10">
    <property type="entry name" value="glutathione-dependent formaldehyde- activating enzyme (gfa)"/>
    <property type="match status" value="1"/>
</dbReference>
<dbReference type="PROSITE" id="PS51891">
    <property type="entry name" value="CENP_V_GFA"/>
    <property type="match status" value="1"/>
</dbReference>
<organism evidence="6 7">
    <name type="scientific">Gallaecimonas xiamenensis 3-C-1</name>
    <dbReference type="NCBI Taxonomy" id="745411"/>
    <lineage>
        <taxon>Bacteria</taxon>
        <taxon>Pseudomonadati</taxon>
        <taxon>Pseudomonadota</taxon>
        <taxon>Gammaproteobacteria</taxon>
        <taxon>Enterobacterales</taxon>
        <taxon>Gallaecimonadaceae</taxon>
        <taxon>Gallaecimonas</taxon>
    </lineage>
</organism>
<proteinExistence type="inferred from homology"/>
<dbReference type="AlphaFoldDB" id="K2JYC5"/>
<evidence type="ECO:0000256" key="4">
    <source>
        <dbReference type="ARBA" id="ARBA00023239"/>
    </source>
</evidence>
<dbReference type="SUPFAM" id="SSF51316">
    <property type="entry name" value="Mss4-like"/>
    <property type="match status" value="1"/>
</dbReference>
<evidence type="ECO:0000256" key="1">
    <source>
        <dbReference type="ARBA" id="ARBA00005495"/>
    </source>
</evidence>